<sequence length="616" mass="68770">MNYDVIVVGGGHAGCEAALASARSGLKTALFTIYLDTIAMMSCNPSIGGPGKSHIVAEIDMLGGEIGKHTDKYNLQLKHLNTSKGPAARITRGQADKYWYRVKMKEIIENTPNLDSIQGTIEDIIIEDGQIKGVISGLGIEYKATSVILATGTFLKGRIVIGDVKYPAGRIGEMSAEKLSDALTKNGIVLDRYQTATPPRVDMRTVDFSKMKELHGEDHPKYFSLFTKKEKNNNAPTWLTYTTPETVKVAQDLLQYSPIVSGIIETHGPRHCPSLDRKVLNFPEKTNHQIFLELESKETNELYVNGLTTAMPPFAQEKMMRTIAGLEDAKIMRYGYAVEYDYAPSYQLYPSLESKKIKNLYFAGQINGTSGYEEAAAQGFLAGVNASRKVLGKDPVVVDRTEGYLGVLVDDIIHKKTPEPYRVLPSRAEYRLTLRFDNAFMRLLDKAKEIGIVSEDKIKFLEEAKEIVEYEVERINQISISMKQANEVLASVDAKDRFGKGVKLSELLKQKEVTYDSLGLIIDIKELPTFVKNQIETIIKYNVFIEREKTQIEKFRRLESMKIPEGFKFETIPGLSNIARDGLEQIKPLSIGEATRISGVTGNDIAVLITNLENMK</sequence>
<proteinExistence type="inferred from homology"/>
<evidence type="ECO:0000313" key="13">
    <source>
        <dbReference type="Proteomes" id="UP000263486"/>
    </source>
</evidence>
<comment type="similarity">
    <text evidence="2 10">Belongs to the MnmG family.</text>
</comment>
<dbReference type="PANTHER" id="PTHR11806">
    <property type="entry name" value="GLUCOSE INHIBITED DIVISION PROTEIN A"/>
    <property type="match status" value="1"/>
</dbReference>
<dbReference type="Proteomes" id="UP000263486">
    <property type="component" value="Unassembled WGS sequence"/>
</dbReference>
<evidence type="ECO:0000256" key="6">
    <source>
        <dbReference type="ARBA" id="ARBA00022827"/>
    </source>
</evidence>
<dbReference type="InterPro" id="IPR040131">
    <property type="entry name" value="MnmG_N"/>
</dbReference>
<evidence type="ECO:0000256" key="2">
    <source>
        <dbReference type="ARBA" id="ARBA00007653"/>
    </source>
</evidence>
<keyword evidence="13" id="KW-1185">Reference proteome</keyword>
<dbReference type="Gene3D" id="3.50.50.60">
    <property type="entry name" value="FAD/NAD(P)-binding domain"/>
    <property type="match status" value="2"/>
</dbReference>
<feature type="domain" description="tRNA uridine 5-carboxymethylaminomethyl modification enzyme C-terminal subdomain" evidence="11">
    <location>
        <begin position="539"/>
        <end position="610"/>
    </location>
</feature>
<dbReference type="RefSeq" id="WP_114643173.1">
    <property type="nucleotide sequence ID" value="NZ_JAACIO010000029.1"/>
</dbReference>
<evidence type="ECO:0000256" key="10">
    <source>
        <dbReference type="HAMAP-Rule" id="MF_00129"/>
    </source>
</evidence>
<feature type="binding site" evidence="10">
    <location>
        <begin position="268"/>
        <end position="282"/>
    </location>
    <ligand>
        <name>NAD(+)</name>
        <dbReference type="ChEBI" id="CHEBI:57540"/>
    </ligand>
</feature>
<gene>
    <name evidence="10" type="primary">mnmG</name>
    <name evidence="10" type="synonym">gidA</name>
    <name evidence="12" type="ORF">DYH56_12320</name>
</gene>
<dbReference type="PROSITE" id="PS01281">
    <property type="entry name" value="GIDA_2"/>
    <property type="match status" value="1"/>
</dbReference>
<dbReference type="SMART" id="SM01228">
    <property type="entry name" value="GIDA_assoc_3"/>
    <property type="match status" value="1"/>
</dbReference>
<evidence type="ECO:0000259" key="11">
    <source>
        <dbReference type="SMART" id="SM01228"/>
    </source>
</evidence>
<evidence type="ECO:0000313" key="12">
    <source>
        <dbReference type="EMBL" id="REI40124.1"/>
    </source>
</evidence>
<feature type="binding site" evidence="10">
    <location>
        <begin position="9"/>
        <end position="14"/>
    </location>
    <ligand>
        <name>FAD</name>
        <dbReference type="ChEBI" id="CHEBI:57692"/>
    </ligand>
</feature>
<organism evidence="12 13">
    <name type="scientific">Psychrilyobacter piezotolerans</name>
    <dbReference type="NCBI Taxonomy" id="2293438"/>
    <lineage>
        <taxon>Bacteria</taxon>
        <taxon>Fusobacteriati</taxon>
        <taxon>Fusobacteriota</taxon>
        <taxon>Fusobacteriia</taxon>
        <taxon>Fusobacteriales</taxon>
        <taxon>Fusobacteriaceae</taxon>
        <taxon>Psychrilyobacter</taxon>
    </lineage>
</organism>
<keyword evidence="6 10" id="KW-0274">FAD</keyword>
<dbReference type="PROSITE" id="PS01280">
    <property type="entry name" value="GIDA_1"/>
    <property type="match status" value="1"/>
</dbReference>
<evidence type="ECO:0000256" key="9">
    <source>
        <dbReference type="ARBA" id="ARBA00031800"/>
    </source>
</evidence>
<keyword evidence="4 10" id="KW-0285">Flavoprotein</keyword>
<keyword evidence="7 10" id="KW-0520">NAD</keyword>
<name>A0ABX9KEW7_9FUSO</name>
<dbReference type="SUPFAM" id="SSF51905">
    <property type="entry name" value="FAD/NAD(P)-binding domain"/>
    <property type="match status" value="1"/>
</dbReference>
<evidence type="ECO:0000256" key="8">
    <source>
        <dbReference type="ARBA" id="ARBA00025948"/>
    </source>
</evidence>
<evidence type="ECO:0000256" key="1">
    <source>
        <dbReference type="ARBA" id="ARBA00001974"/>
    </source>
</evidence>
<dbReference type="Pfam" id="PF01134">
    <property type="entry name" value="GIDA"/>
    <property type="match status" value="1"/>
</dbReference>
<protein>
    <recommendedName>
        <fullName evidence="3 10">tRNA uridine 5-carboxymethylaminomethyl modification enzyme MnmG</fullName>
    </recommendedName>
    <alternativeName>
        <fullName evidence="9 10">Glucose-inhibited division protein A</fullName>
    </alternativeName>
</protein>
<dbReference type="Pfam" id="PF13932">
    <property type="entry name" value="SAM_GIDA_C"/>
    <property type="match status" value="1"/>
</dbReference>
<reference evidence="12 13" key="1">
    <citation type="submission" date="2018-08" db="EMBL/GenBank/DDBJ databases">
        <title>Draft genome sequence of Psychrilyobacter sp. strain SD5 isolated from Black Sea water.</title>
        <authorList>
            <person name="Yadav S."/>
            <person name="Villanueva L."/>
            <person name="Damste J.S.S."/>
        </authorList>
    </citation>
    <scope>NUCLEOTIDE SEQUENCE [LARGE SCALE GENOMIC DNA]</scope>
    <source>
        <strain evidence="12 13">SD5</strain>
    </source>
</reference>
<dbReference type="PANTHER" id="PTHR11806:SF0">
    <property type="entry name" value="PROTEIN MTO1 HOMOLOG, MITOCHONDRIAL"/>
    <property type="match status" value="1"/>
</dbReference>
<accession>A0ABX9KEW7</accession>
<comment type="function">
    <text evidence="10">NAD-binding protein involved in the addition of a carboxymethylaminomethyl (cmnm) group at the wobble position (U34) of certain tRNAs, forming tRNA-cmnm(5)s(2)U34.</text>
</comment>
<evidence type="ECO:0000256" key="3">
    <source>
        <dbReference type="ARBA" id="ARBA00020461"/>
    </source>
</evidence>
<dbReference type="InterPro" id="IPR020595">
    <property type="entry name" value="MnmG-rel_CS"/>
</dbReference>
<keyword evidence="5 10" id="KW-0819">tRNA processing</keyword>
<comment type="caution">
    <text evidence="10">Lacks conserved residue(s) required for the propagation of feature annotation.</text>
</comment>
<dbReference type="InterPro" id="IPR036188">
    <property type="entry name" value="FAD/NAD-bd_sf"/>
</dbReference>
<dbReference type="NCBIfam" id="TIGR00136">
    <property type="entry name" value="mnmG_gidA"/>
    <property type="match status" value="1"/>
</dbReference>
<dbReference type="PRINTS" id="PR00411">
    <property type="entry name" value="PNDRDTASEI"/>
</dbReference>
<comment type="caution">
    <text evidence="12">The sequence shown here is derived from an EMBL/GenBank/DDBJ whole genome shotgun (WGS) entry which is preliminary data.</text>
</comment>
<dbReference type="InterPro" id="IPR004416">
    <property type="entry name" value="MnmG"/>
</dbReference>
<evidence type="ECO:0000256" key="7">
    <source>
        <dbReference type="ARBA" id="ARBA00023027"/>
    </source>
</evidence>
<comment type="subunit">
    <text evidence="8 10">Homodimer. Heterotetramer of two MnmE and two MnmG subunits.</text>
</comment>
<dbReference type="InterPro" id="IPR002218">
    <property type="entry name" value="MnmG-rel"/>
</dbReference>
<dbReference type="Gene3D" id="1.10.150.570">
    <property type="entry name" value="GidA associated domain, C-terminal subdomain"/>
    <property type="match status" value="1"/>
</dbReference>
<evidence type="ECO:0000256" key="5">
    <source>
        <dbReference type="ARBA" id="ARBA00022694"/>
    </source>
</evidence>
<dbReference type="HAMAP" id="MF_00129">
    <property type="entry name" value="MnmG_GidA"/>
    <property type="match status" value="1"/>
</dbReference>
<dbReference type="InterPro" id="IPR049312">
    <property type="entry name" value="GIDA_C_N"/>
</dbReference>
<dbReference type="EMBL" id="QUAJ01000024">
    <property type="protein sequence ID" value="REI40124.1"/>
    <property type="molecule type" value="Genomic_DNA"/>
</dbReference>
<dbReference type="InterPro" id="IPR026904">
    <property type="entry name" value="MnmG_C"/>
</dbReference>
<comment type="cofactor">
    <cofactor evidence="1 10">
        <name>FAD</name>
        <dbReference type="ChEBI" id="CHEBI:57692"/>
    </cofactor>
</comment>
<keyword evidence="10" id="KW-0963">Cytoplasm</keyword>
<evidence type="ECO:0000256" key="4">
    <source>
        <dbReference type="ARBA" id="ARBA00022630"/>
    </source>
</evidence>
<dbReference type="InterPro" id="IPR044920">
    <property type="entry name" value="MnmG_C_subdom_sf"/>
</dbReference>
<dbReference type="InterPro" id="IPR047001">
    <property type="entry name" value="MnmG_C_subdom"/>
</dbReference>
<dbReference type="Gene3D" id="1.10.10.1800">
    <property type="entry name" value="tRNA uridine 5-carboxymethylaminomethyl modification enzyme MnmG/GidA"/>
    <property type="match status" value="1"/>
</dbReference>
<dbReference type="Pfam" id="PF21680">
    <property type="entry name" value="GIDA_C_1st"/>
    <property type="match status" value="1"/>
</dbReference>
<comment type="subcellular location">
    <subcellularLocation>
        <location evidence="10">Cytoplasm</location>
    </subcellularLocation>
</comment>